<comment type="caution">
    <text evidence="1">The sequence shown here is derived from an EMBL/GenBank/DDBJ whole genome shotgun (WGS) entry which is preliminary data.</text>
</comment>
<dbReference type="EMBL" id="PHFL01000049">
    <property type="protein sequence ID" value="RFM24022.1"/>
    <property type="molecule type" value="Genomic_DNA"/>
</dbReference>
<reference evidence="1 2" key="1">
    <citation type="journal article" date="2011" name="ISME J.">
        <title>Community ecology of hot spring cyanobacterial mats: predominant populations and their functional potential.</title>
        <authorList>
            <person name="Klatt C.G."/>
            <person name="Wood J.M."/>
            <person name="Rusch D.B."/>
            <person name="Bateson M.M."/>
            <person name="Hamamura N."/>
            <person name="Heidelberg J.F."/>
            <person name="Grossman A.R."/>
            <person name="Bhaya D."/>
            <person name="Cohan F.M."/>
            <person name="Kuhl M."/>
            <person name="Bryant D.A."/>
            <person name="Ward D.M."/>
        </authorList>
    </citation>
    <scope>NUCLEOTIDE SEQUENCE [LARGE SCALE GENOMIC DNA]</scope>
    <source>
        <strain evidence="1">OS</strain>
    </source>
</reference>
<dbReference type="Proteomes" id="UP000266389">
    <property type="component" value="Unassembled WGS sequence"/>
</dbReference>
<accession>A0A395LZY6</accession>
<name>A0A395LZY6_9BACT</name>
<sequence length="188" mass="20901">MSISAVAVIGCGGGGAVRQVEEEFTEVKQMAPELYALAETINKKGGIAEVAYSESPRQDFAEQKAVMECQRKISERYEAKVQALTKKFAEEIQGNTSAGGPEINEAFTNVMKVSSKSVLQGATKLAAPKVYKKKDGQYRVYVVYGMDPDMLNQSIIDQTKTNPKLYERFRASQAYKELEREMAEYDSK</sequence>
<proteinExistence type="predicted"/>
<gene>
    <name evidence="1" type="ORF">D0433_07945</name>
</gene>
<evidence type="ECO:0000313" key="1">
    <source>
        <dbReference type="EMBL" id="RFM24022.1"/>
    </source>
</evidence>
<dbReference type="AlphaFoldDB" id="A0A395LZY6"/>
<organism evidence="1 2">
    <name type="scientific">Candidatus Thermochlorobacter aerophilus</name>
    <dbReference type="NCBI Taxonomy" id="1868324"/>
    <lineage>
        <taxon>Bacteria</taxon>
        <taxon>Pseudomonadati</taxon>
        <taxon>Chlorobiota</taxon>
        <taxon>Chlorobiia</taxon>
        <taxon>Chlorobiales</taxon>
        <taxon>Candidatus Thermochlorobacteriaceae</taxon>
        <taxon>Candidatus Thermochlorobacter</taxon>
    </lineage>
</organism>
<evidence type="ECO:0000313" key="2">
    <source>
        <dbReference type="Proteomes" id="UP000266389"/>
    </source>
</evidence>
<protein>
    <submittedName>
        <fullName evidence="1">Uncharacterized protein</fullName>
    </submittedName>
</protein>